<name>A0ABW6C164_9BACT</name>
<dbReference type="EMBL" id="JBHUOX010000023">
    <property type="protein sequence ID" value="MFD3003024.1"/>
    <property type="molecule type" value="Genomic_DNA"/>
</dbReference>
<keyword evidence="13" id="KW-0547">Nucleotide-binding</keyword>
<feature type="modified residue" description="4-aspartylphosphate" evidence="7">
    <location>
        <position position="1190"/>
    </location>
</feature>
<evidence type="ECO:0000313" key="14">
    <source>
        <dbReference type="Proteomes" id="UP001597641"/>
    </source>
</evidence>
<dbReference type="InterPro" id="IPR018060">
    <property type="entry name" value="HTH_AraC"/>
</dbReference>
<dbReference type="RefSeq" id="WP_377489578.1">
    <property type="nucleotide sequence ID" value="NZ_JBHUOX010000023.1"/>
</dbReference>
<dbReference type="Gene3D" id="3.30.565.10">
    <property type="entry name" value="Histidine kinase-like ATPase, C-terminal domain"/>
    <property type="match status" value="1"/>
</dbReference>
<keyword evidence="8" id="KW-0175">Coiled coil</keyword>
<dbReference type="PROSITE" id="PS50110">
    <property type="entry name" value="RESPONSE_REGULATORY"/>
    <property type="match status" value="1"/>
</dbReference>
<dbReference type="PROSITE" id="PS01124">
    <property type="entry name" value="HTH_ARAC_FAMILY_2"/>
    <property type="match status" value="1"/>
</dbReference>
<evidence type="ECO:0000256" key="1">
    <source>
        <dbReference type="ARBA" id="ARBA00000085"/>
    </source>
</evidence>
<evidence type="ECO:0000256" key="2">
    <source>
        <dbReference type="ARBA" id="ARBA00012438"/>
    </source>
</evidence>
<dbReference type="InterPro" id="IPR001789">
    <property type="entry name" value="Sig_transdc_resp-reg_receiver"/>
</dbReference>
<feature type="signal peptide" evidence="9">
    <location>
        <begin position="1"/>
        <end position="31"/>
    </location>
</feature>
<dbReference type="PRINTS" id="PR00344">
    <property type="entry name" value="BCTRLSENSOR"/>
</dbReference>
<dbReference type="SUPFAM" id="SSF46689">
    <property type="entry name" value="Homeodomain-like"/>
    <property type="match status" value="1"/>
</dbReference>
<comment type="catalytic activity">
    <reaction evidence="1">
        <text>ATP + protein L-histidine = ADP + protein N-phospho-L-histidine.</text>
        <dbReference type="EC" id="2.7.13.3"/>
    </reaction>
</comment>
<dbReference type="Pfam" id="PF00512">
    <property type="entry name" value="HisKA"/>
    <property type="match status" value="1"/>
</dbReference>
<feature type="domain" description="Response regulatory" evidence="12">
    <location>
        <begin position="1142"/>
        <end position="1257"/>
    </location>
</feature>
<dbReference type="Gene3D" id="1.10.10.60">
    <property type="entry name" value="Homeodomain-like"/>
    <property type="match status" value="1"/>
</dbReference>
<dbReference type="InterPro" id="IPR011006">
    <property type="entry name" value="CheY-like_superfamily"/>
</dbReference>
<dbReference type="Pfam" id="PF12833">
    <property type="entry name" value="HTH_18"/>
    <property type="match status" value="1"/>
</dbReference>
<keyword evidence="6" id="KW-0804">Transcription</keyword>
<dbReference type="InterPro" id="IPR003661">
    <property type="entry name" value="HisK_dim/P_dom"/>
</dbReference>
<keyword evidence="9" id="KW-0732">Signal</keyword>
<evidence type="ECO:0000256" key="4">
    <source>
        <dbReference type="ARBA" id="ARBA00023015"/>
    </source>
</evidence>
<protein>
    <recommendedName>
        <fullName evidence="2">histidine kinase</fullName>
        <ecNumber evidence="2">2.7.13.3</ecNumber>
    </recommendedName>
</protein>
<dbReference type="PANTHER" id="PTHR43547:SF2">
    <property type="entry name" value="HYBRID SIGNAL TRANSDUCTION HISTIDINE KINASE C"/>
    <property type="match status" value="1"/>
</dbReference>
<dbReference type="InterPro" id="IPR004358">
    <property type="entry name" value="Sig_transdc_His_kin-like_C"/>
</dbReference>
<dbReference type="GO" id="GO:0005524">
    <property type="term" value="F:ATP binding"/>
    <property type="evidence" value="ECO:0007669"/>
    <property type="project" value="UniProtKB-KW"/>
</dbReference>
<dbReference type="SMART" id="SM00342">
    <property type="entry name" value="HTH_ARAC"/>
    <property type="match status" value="1"/>
</dbReference>
<keyword evidence="4" id="KW-0805">Transcription regulation</keyword>
<evidence type="ECO:0000256" key="3">
    <source>
        <dbReference type="ARBA" id="ARBA00022553"/>
    </source>
</evidence>
<dbReference type="PROSITE" id="PS50109">
    <property type="entry name" value="HIS_KIN"/>
    <property type="match status" value="1"/>
</dbReference>
<dbReference type="InterPro" id="IPR005467">
    <property type="entry name" value="His_kinase_dom"/>
</dbReference>
<dbReference type="Gene3D" id="1.10.287.130">
    <property type="match status" value="1"/>
</dbReference>
<keyword evidence="5" id="KW-0238">DNA-binding</keyword>
<feature type="domain" description="Histidine kinase" evidence="11">
    <location>
        <begin position="862"/>
        <end position="1092"/>
    </location>
</feature>
<proteinExistence type="predicted"/>
<dbReference type="SUPFAM" id="SSF52172">
    <property type="entry name" value="CheY-like"/>
    <property type="match status" value="1"/>
</dbReference>
<dbReference type="Pfam" id="PF00072">
    <property type="entry name" value="Response_reg"/>
    <property type="match status" value="1"/>
</dbReference>
<dbReference type="Gene3D" id="2.60.40.10">
    <property type="entry name" value="Immunoglobulins"/>
    <property type="match status" value="1"/>
</dbReference>
<evidence type="ECO:0000259" key="10">
    <source>
        <dbReference type="PROSITE" id="PS01124"/>
    </source>
</evidence>
<dbReference type="SMART" id="SM00448">
    <property type="entry name" value="REC"/>
    <property type="match status" value="1"/>
</dbReference>
<feature type="chain" id="PRO_5047423804" description="histidine kinase" evidence="9">
    <location>
        <begin position="32"/>
        <end position="1395"/>
    </location>
</feature>
<dbReference type="InterPro" id="IPR003594">
    <property type="entry name" value="HATPase_dom"/>
</dbReference>
<organism evidence="13 14">
    <name type="scientific">Pontibacter toksunensis</name>
    <dbReference type="NCBI Taxonomy" id="1332631"/>
    <lineage>
        <taxon>Bacteria</taxon>
        <taxon>Pseudomonadati</taxon>
        <taxon>Bacteroidota</taxon>
        <taxon>Cytophagia</taxon>
        <taxon>Cytophagales</taxon>
        <taxon>Hymenobacteraceae</taxon>
        <taxon>Pontibacter</taxon>
    </lineage>
</organism>
<evidence type="ECO:0000256" key="7">
    <source>
        <dbReference type="PROSITE-ProRule" id="PRU00169"/>
    </source>
</evidence>
<evidence type="ECO:0000256" key="6">
    <source>
        <dbReference type="ARBA" id="ARBA00023163"/>
    </source>
</evidence>
<accession>A0ABW6C164</accession>
<dbReference type="InterPro" id="IPR015943">
    <property type="entry name" value="WD40/YVTN_repeat-like_dom_sf"/>
</dbReference>
<sequence length="1395" mass="156487">MQPKKLLLENVWRLCLLLVFFQCLNSVSTFAQAVFPQHKALTDNHSGLPFIKNFNPKEYLHLTSSYEHTAIIQDNSGRILIGSHGGILVYNGSDWQFKKVPGKSIVWSLDKDATGRIFVGATDNLGYLATDDKGQSRFVSLLPYLPKNMPPLGEVWSSIVTPEGVFFKTNQYLMRWHKNRFKVWKAETALGFINWLNGKLYIQLHNKGLFELHNDKLREFSADTFFVHNRINFIHPLKSNNWLMGINNSVLYLFDGQSVTLVKSPAQDYLKKNTLFNSKLLSDGNIALATLKGGVIVVNQKGHIETILNKESGLATNTAYLLSTDRQGGLWISMEKGFSRVHYKSALSYFNERNGLIRQTNTLLQHKGMLYAGTTDGLFVLNEKSSLSTTANFSKVAGPSFSVWALQSYNKSLLIASEQGLLEQHQGKITSIPISSDPWDNYCQDIERSNIDSSVIYVASKGLYAFQRVGQEWKKTKLLPDIEENLFQVTESPNGDIWLPLKSGITRVRFPKKQAGTASGAYIQGATTSHYGGAAGVPAGATKLYMVGEQLIAQVGETDLRLYAYSEALDKFEPVQDLASRFGLLDEVVLPAMEYSKEEEVWLWTKKDQEQSWQLKLVRKQPGGTYKAQAFDLSGTTTPLRQFAYEQEQEAVWFGGLDGLVRLDRQKATDTAEPFPTLLERIILPTDSVLYAGATAPAHLPYQYNSLRFEVAAPSYNGSEENRFQFWLQGYDEDWSAWAKESSKAYAHVPEGTYNLHARSLNAKGQVGEEAIYTFTIQPPWYRTTIMYLFYFLSAGGAVFALVRWRSARLKSEKEQLEKLIELRTKEVATKNEQLSQQADALAAQTEKLRELDQVKSRFFANISHEFRTPLTIILNNLLDRLSYKASASEQTDVPIPVSDLKVMSRNAKRLLQLINQLLDLSKVESCRMLLEPQDGDLKQLLRLVHASFSSLADHQHIEFSLVLPDDALLCRFDGDKVEKILYNLLSNAFKFTPAHGTVQLKVTLLTDAALQPTPSMVQVVVQDSGHGLAPEQLSKVFDRFYQGEQHYPDAQGTGIGLALAKELVALHQGQLWAESHPGKGAAFILQLPFIPVSVDHIPASGNVTAKQSLDVIPDDVLPPELTQLPIDSVSVAAPHQEEAPLLLIVEDNSDLRSYMRRSLEGSYRVLESINGAEGLATAREVMPDLIISDWMMPEMDGLILCGQLKNDVRTSHIPIILLTALASTDAKLTGLETGADEYLTKPFDSTELQRRIQNLLENRRRLREHFSKQIHLEPTKIIVASVDEKFLRQVMQVVEEHLGDADFSVDEFSREIGLSRVHLHRKLKALTGQSPSDFIRVMRLKQAANLLDARAGNVAEIAYQVGFNNLSYFSKCFRAQFGVLPNEYASQQSAPLTG</sequence>
<dbReference type="SUPFAM" id="SSF47384">
    <property type="entry name" value="Homodimeric domain of signal transducing histidine kinase"/>
    <property type="match status" value="1"/>
</dbReference>
<evidence type="ECO:0000259" key="12">
    <source>
        <dbReference type="PROSITE" id="PS50110"/>
    </source>
</evidence>
<evidence type="ECO:0000256" key="8">
    <source>
        <dbReference type="SAM" id="Coils"/>
    </source>
</evidence>
<dbReference type="Gene3D" id="3.40.50.2300">
    <property type="match status" value="1"/>
</dbReference>
<dbReference type="Pfam" id="PF02518">
    <property type="entry name" value="HATPase_c"/>
    <property type="match status" value="1"/>
</dbReference>
<gene>
    <name evidence="13" type="ORF">ACFS7Z_21850</name>
</gene>
<evidence type="ECO:0000313" key="13">
    <source>
        <dbReference type="EMBL" id="MFD3003024.1"/>
    </source>
</evidence>
<dbReference type="InterPro" id="IPR018062">
    <property type="entry name" value="HTH_AraC-typ_CS"/>
</dbReference>
<dbReference type="Gene3D" id="2.130.10.10">
    <property type="entry name" value="YVTN repeat-like/Quinoprotein amine dehydrogenase"/>
    <property type="match status" value="2"/>
</dbReference>
<dbReference type="InterPro" id="IPR036097">
    <property type="entry name" value="HisK_dim/P_sf"/>
</dbReference>
<dbReference type="SMART" id="SM00388">
    <property type="entry name" value="HisKA"/>
    <property type="match status" value="1"/>
</dbReference>
<dbReference type="CDD" id="cd00082">
    <property type="entry name" value="HisKA"/>
    <property type="match status" value="1"/>
</dbReference>
<dbReference type="SMART" id="SM00387">
    <property type="entry name" value="HATPase_c"/>
    <property type="match status" value="1"/>
</dbReference>
<dbReference type="PANTHER" id="PTHR43547">
    <property type="entry name" value="TWO-COMPONENT HISTIDINE KINASE"/>
    <property type="match status" value="1"/>
</dbReference>
<feature type="domain" description="HTH araC/xylS-type" evidence="10">
    <location>
        <begin position="1289"/>
        <end position="1388"/>
    </location>
</feature>
<evidence type="ECO:0000256" key="9">
    <source>
        <dbReference type="SAM" id="SignalP"/>
    </source>
</evidence>
<dbReference type="EC" id="2.7.13.3" evidence="2"/>
<evidence type="ECO:0000259" key="11">
    <source>
        <dbReference type="PROSITE" id="PS50109"/>
    </source>
</evidence>
<feature type="coiled-coil region" evidence="8">
    <location>
        <begin position="807"/>
        <end position="852"/>
    </location>
</feature>
<keyword evidence="13" id="KW-0067">ATP-binding</keyword>
<dbReference type="PROSITE" id="PS00041">
    <property type="entry name" value="HTH_ARAC_FAMILY_1"/>
    <property type="match status" value="1"/>
</dbReference>
<dbReference type="Proteomes" id="UP001597641">
    <property type="component" value="Unassembled WGS sequence"/>
</dbReference>
<dbReference type="InterPro" id="IPR036890">
    <property type="entry name" value="HATPase_C_sf"/>
</dbReference>
<dbReference type="SUPFAM" id="SSF55874">
    <property type="entry name" value="ATPase domain of HSP90 chaperone/DNA topoisomerase II/histidine kinase"/>
    <property type="match status" value="1"/>
</dbReference>
<comment type="caution">
    <text evidence="13">The sequence shown here is derived from an EMBL/GenBank/DDBJ whole genome shotgun (WGS) entry which is preliminary data.</text>
</comment>
<reference evidence="14" key="1">
    <citation type="journal article" date="2019" name="Int. J. Syst. Evol. Microbiol.">
        <title>The Global Catalogue of Microorganisms (GCM) 10K type strain sequencing project: providing services to taxonomists for standard genome sequencing and annotation.</title>
        <authorList>
            <consortium name="The Broad Institute Genomics Platform"/>
            <consortium name="The Broad Institute Genome Sequencing Center for Infectious Disease"/>
            <person name="Wu L."/>
            <person name="Ma J."/>
        </authorList>
    </citation>
    <scope>NUCLEOTIDE SEQUENCE [LARGE SCALE GENOMIC DNA]</scope>
    <source>
        <strain evidence="14">KCTC 23984</strain>
    </source>
</reference>
<keyword evidence="14" id="KW-1185">Reference proteome</keyword>
<keyword evidence="3 7" id="KW-0597">Phosphoprotein</keyword>
<dbReference type="CDD" id="cd17574">
    <property type="entry name" value="REC_OmpR"/>
    <property type="match status" value="1"/>
</dbReference>
<evidence type="ECO:0000256" key="5">
    <source>
        <dbReference type="ARBA" id="ARBA00023125"/>
    </source>
</evidence>
<dbReference type="InterPro" id="IPR009057">
    <property type="entry name" value="Homeodomain-like_sf"/>
</dbReference>
<dbReference type="InterPro" id="IPR013783">
    <property type="entry name" value="Ig-like_fold"/>
</dbReference>